<sequence>MFQIIIVFTLFYWGYIVLQSFSDPEPLSRSFWKLWDIVQFLNWSILAPGLIFYIIHYIKKSSARYEKAKIGRYHLHEGFFGIILLIIAYFLSLLVPYLWEFEILREELISIIYAIRIILFLLIFGGSFLIFRDKDDILRLKWLEKKENKSPPNSSGTVFTNLSKEDLHFFKIPKMIFFPFGFILTSLAIDLFVYEDRILPTEYSIVVLLEYASSFLSGGLIGLDWMRLFKIYYPELYNEIIVALDNLKNEENEI</sequence>
<feature type="transmembrane region" description="Helical" evidence="1">
    <location>
        <begin position="79"/>
        <end position="99"/>
    </location>
</feature>
<gene>
    <name evidence="2" type="ORF">S06H3_17103</name>
</gene>
<reference evidence="2" key="1">
    <citation type="journal article" date="2014" name="Front. Microbiol.">
        <title>High frequency of phylogenetically diverse reductive dehalogenase-homologous genes in deep subseafloor sedimentary metagenomes.</title>
        <authorList>
            <person name="Kawai M."/>
            <person name="Futagami T."/>
            <person name="Toyoda A."/>
            <person name="Takaki Y."/>
            <person name="Nishi S."/>
            <person name="Hori S."/>
            <person name="Arai W."/>
            <person name="Tsubouchi T."/>
            <person name="Morono Y."/>
            <person name="Uchiyama I."/>
            <person name="Ito T."/>
            <person name="Fujiyama A."/>
            <person name="Inagaki F."/>
            <person name="Takami H."/>
        </authorList>
    </citation>
    <scope>NUCLEOTIDE SEQUENCE</scope>
    <source>
        <strain evidence="2">Expedition CK06-06</strain>
    </source>
</reference>
<organism evidence="2">
    <name type="scientific">marine sediment metagenome</name>
    <dbReference type="NCBI Taxonomy" id="412755"/>
    <lineage>
        <taxon>unclassified sequences</taxon>
        <taxon>metagenomes</taxon>
        <taxon>ecological metagenomes</taxon>
    </lineage>
</organism>
<proteinExistence type="predicted"/>
<accession>X1LFN9</accession>
<name>X1LFN9_9ZZZZ</name>
<keyword evidence="1" id="KW-1133">Transmembrane helix</keyword>
<dbReference type="EMBL" id="BARV01008518">
    <property type="protein sequence ID" value="GAI04666.1"/>
    <property type="molecule type" value="Genomic_DNA"/>
</dbReference>
<dbReference type="AlphaFoldDB" id="X1LFN9"/>
<keyword evidence="1" id="KW-0812">Transmembrane</keyword>
<feature type="transmembrane region" description="Helical" evidence="1">
    <location>
        <begin position="205"/>
        <end position="223"/>
    </location>
</feature>
<protein>
    <submittedName>
        <fullName evidence="2">Uncharacterized protein</fullName>
    </submittedName>
</protein>
<feature type="transmembrane region" description="Helical" evidence="1">
    <location>
        <begin position="38"/>
        <end position="58"/>
    </location>
</feature>
<keyword evidence="1" id="KW-0472">Membrane</keyword>
<feature type="transmembrane region" description="Helical" evidence="1">
    <location>
        <begin position="111"/>
        <end position="131"/>
    </location>
</feature>
<evidence type="ECO:0000256" key="1">
    <source>
        <dbReference type="SAM" id="Phobius"/>
    </source>
</evidence>
<feature type="transmembrane region" description="Helical" evidence="1">
    <location>
        <begin position="175"/>
        <end position="193"/>
    </location>
</feature>
<comment type="caution">
    <text evidence="2">The sequence shown here is derived from an EMBL/GenBank/DDBJ whole genome shotgun (WGS) entry which is preliminary data.</text>
</comment>
<evidence type="ECO:0000313" key="2">
    <source>
        <dbReference type="EMBL" id="GAI04666.1"/>
    </source>
</evidence>